<reference evidence="3" key="2">
    <citation type="submission" date="2021-01" db="EMBL/GenBank/DDBJ databases">
        <title>Genome Sequencing of Type Strains.</title>
        <authorList>
            <person name="Lemaire J.F."/>
            <person name="Inderbitzin P."/>
            <person name="Collins S.B."/>
            <person name="Wespe N."/>
            <person name="Knight-Connoni V."/>
        </authorList>
    </citation>
    <scope>NUCLEOTIDE SEQUENCE</scope>
    <source>
        <strain evidence="3">DSM 14562</strain>
    </source>
</reference>
<proteinExistence type="predicted"/>
<dbReference type="RefSeq" id="WP_184106206.1">
    <property type="nucleotide sequence ID" value="NZ_JACHNX010000013.1"/>
</dbReference>
<evidence type="ECO:0000313" key="5">
    <source>
        <dbReference type="Proteomes" id="UP000704529"/>
    </source>
</evidence>
<comment type="caution">
    <text evidence="3">The sequence shown here is derived from an EMBL/GenBank/DDBJ whole genome shotgun (WGS) entry which is preliminary data.</text>
</comment>
<dbReference type="Proteomes" id="UP000584663">
    <property type="component" value="Unassembled WGS sequence"/>
</dbReference>
<dbReference type="EMBL" id="JACHNX010000013">
    <property type="protein sequence ID" value="MBB4610731.1"/>
    <property type="molecule type" value="Genomic_DNA"/>
</dbReference>
<keyword evidence="4" id="KW-1185">Reference proteome</keyword>
<reference evidence="2 4" key="1">
    <citation type="submission" date="2020-08" db="EMBL/GenBank/DDBJ databases">
        <title>Genomic Encyclopedia of Type Strains, Phase IV (KMG-IV): sequencing the most valuable type-strain genomes for metagenomic binning, comparative biology and taxonomic classification.</title>
        <authorList>
            <person name="Goeker M."/>
        </authorList>
    </citation>
    <scope>NUCLEOTIDE SEQUENCE [LARGE SCALE GENOMIC DNA]</scope>
    <source>
        <strain evidence="2 4">DSM 14562</strain>
    </source>
</reference>
<evidence type="ECO:0000313" key="2">
    <source>
        <dbReference type="EMBL" id="MBB4610731.1"/>
    </source>
</evidence>
<evidence type="ECO:0000259" key="1">
    <source>
        <dbReference type="Pfam" id="PF06114"/>
    </source>
</evidence>
<dbReference type="AlphaFoldDB" id="A0AA41DBV1"/>
<dbReference type="Pfam" id="PF06114">
    <property type="entry name" value="Peptidase_M78"/>
    <property type="match status" value="1"/>
</dbReference>
<name>A0AA41DBV1_9SPHN</name>
<dbReference type="Proteomes" id="UP000704529">
    <property type="component" value="Unassembled WGS sequence"/>
</dbReference>
<feature type="domain" description="IrrE N-terminal-like" evidence="1">
    <location>
        <begin position="48"/>
        <end position="152"/>
    </location>
</feature>
<accession>A0AA41DBV1</accession>
<protein>
    <submittedName>
        <fullName evidence="3">ImmA/IrrE family metallo-endopeptidase</fullName>
    </submittedName>
</protein>
<dbReference type="EMBL" id="JAFHKU010000109">
    <property type="protein sequence ID" value="MBN3557219.1"/>
    <property type="molecule type" value="Genomic_DNA"/>
</dbReference>
<gene>
    <name evidence="2" type="ORF">GGQ89_002965</name>
    <name evidence="3" type="ORF">JYA60_03100</name>
</gene>
<evidence type="ECO:0000313" key="4">
    <source>
        <dbReference type="Proteomes" id="UP000584663"/>
    </source>
</evidence>
<dbReference type="InterPro" id="IPR010359">
    <property type="entry name" value="IrrE_HExxH"/>
</dbReference>
<organism evidence="3 5">
    <name type="scientific">Sphingomonas yabuuchiae</name>
    <dbReference type="NCBI Taxonomy" id="172044"/>
    <lineage>
        <taxon>Bacteria</taxon>
        <taxon>Pseudomonadati</taxon>
        <taxon>Pseudomonadota</taxon>
        <taxon>Alphaproteobacteria</taxon>
        <taxon>Sphingomonadales</taxon>
        <taxon>Sphingomonadaceae</taxon>
        <taxon>Sphingomonas</taxon>
    </lineage>
</organism>
<evidence type="ECO:0000313" key="3">
    <source>
        <dbReference type="EMBL" id="MBN3557219.1"/>
    </source>
</evidence>
<sequence length="258" mass="29221">MNLPHTHPERLLRSFGILRPNEIDLEAIAWELGAKIRLRRLNTCEARIVGRAGRAIITVDDRMPPTRRRFSIAHEIGHWCHHRGRCLVCRPEDIGGASTRTANGPERVADEYASDLVLPRYILAPLLQDVGRLNIKSLDEVACAFGTSRTATLRKIVDLDRYPIMMVCSGRSRHKWFRSSPSIPAKWFPRYEASPESSAFDMMFGSKKEASTPRSVRATAWFDRNEASGLMLQEQSFSLPGSEVMTILTFTDRKMLAP</sequence>
<dbReference type="Gene3D" id="1.10.10.2910">
    <property type="match status" value="1"/>
</dbReference>